<dbReference type="STRING" id="1797263.A2397_02425"/>
<dbReference type="InterPro" id="IPR028098">
    <property type="entry name" value="Glyco_trans_4-like_N"/>
</dbReference>
<feature type="domain" description="Glycosyltransferase subfamily 4-like N-terminal" evidence="2">
    <location>
        <begin position="17"/>
        <end position="189"/>
    </location>
</feature>
<dbReference type="PANTHER" id="PTHR45947:SF3">
    <property type="entry name" value="SULFOQUINOVOSYL TRANSFERASE SQD2"/>
    <property type="match status" value="1"/>
</dbReference>
<protein>
    <recommendedName>
        <fullName evidence="5">Glycosyl transferase family 1 domain-containing protein</fullName>
    </recommendedName>
</protein>
<feature type="domain" description="Glycosyl transferase family 1" evidence="1">
    <location>
        <begin position="213"/>
        <end position="357"/>
    </location>
</feature>
<proteinExistence type="predicted"/>
<dbReference type="GO" id="GO:0016757">
    <property type="term" value="F:glycosyltransferase activity"/>
    <property type="evidence" value="ECO:0007669"/>
    <property type="project" value="InterPro"/>
</dbReference>
<dbReference type="Gene3D" id="3.40.50.2000">
    <property type="entry name" value="Glycogen Phosphorylase B"/>
    <property type="match status" value="2"/>
</dbReference>
<evidence type="ECO:0008006" key="5">
    <source>
        <dbReference type="Google" id="ProtNLM"/>
    </source>
</evidence>
<dbReference type="Proteomes" id="UP000176424">
    <property type="component" value="Unassembled WGS sequence"/>
</dbReference>
<dbReference type="EMBL" id="MEXR01000006">
    <property type="protein sequence ID" value="OGD10443.1"/>
    <property type="molecule type" value="Genomic_DNA"/>
</dbReference>
<dbReference type="CDD" id="cd03801">
    <property type="entry name" value="GT4_PimA-like"/>
    <property type="match status" value="1"/>
</dbReference>
<dbReference type="PANTHER" id="PTHR45947">
    <property type="entry name" value="SULFOQUINOVOSYL TRANSFERASE SQD2"/>
    <property type="match status" value="1"/>
</dbReference>
<evidence type="ECO:0000259" key="2">
    <source>
        <dbReference type="Pfam" id="PF13439"/>
    </source>
</evidence>
<evidence type="ECO:0000259" key="1">
    <source>
        <dbReference type="Pfam" id="PF00534"/>
    </source>
</evidence>
<gene>
    <name evidence="3" type="ORF">A2397_02425</name>
</gene>
<evidence type="ECO:0000313" key="3">
    <source>
        <dbReference type="EMBL" id="OGD10443.1"/>
    </source>
</evidence>
<comment type="caution">
    <text evidence="3">The sequence shown here is derived from an EMBL/GenBank/DDBJ whole genome shotgun (WGS) entry which is preliminary data.</text>
</comment>
<dbReference type="SUPFAM" id="SSF53756">
    <property type="entry name" value="UDP-Glycosyltransferase/glycogen phosphorylase"/>
    <property type="match status" value="1"/>
</dbReference>
<dbReference type="InterPro" id="IPR001296">
    <property type="entry name" value="Glyco_trans_1"/>
</dbReference>
<name>A0A1F4ZVH1_9BACT</name>
<evidence type="ECO:0000313" key="4">
    <source>
        <dbReference type="Proteomes" id="UP000176424"/>
    </source>
</evidence>
<organism evidence="3 4">
    <name type="scientific">Candidatus Amesbacteria bacterium RIFOXYB1_FULL_44_23</name>
    <dbReference type="NCBI Taxonomy" id="1797263"/>
    <lineage>
        <taxon>Bacteria</taxon>
        <taxon>Candidatus Amesiibacteriota</taxon>
    </lineage>
</organism>
<reference evidence="3 4" key="1">
    <citation type="journal article" date="2016" name="Nat. Commun.">
        <title>Thousands of microbial genomes shed light on interconnected biogeochemical processes in an aquifer system.</title>
        <authorList>
            <person name="Anantharaman K."/>
            <person name="Brown C.T."/>
            <person name="Hug L.A."/>
            <person name="Sharon I."/>
            <person name="Castelle C.J."/>
            <person name="Probst A.J."/>
            <person name="Thomas B.C."/>
            <person name="Singh A."/>
            <person name="Wilkins M.J."/>
            <person name="Karaoz U."/>
            <person name="Brodie E.L."/>
            <person name="Williams K.H."/>
            <person name="Hubbard S.S."/>
            <person name="Banfield J.F."/>
        </authorList>
    </citation>
    <scope>NUCLEOTIDE SEQUENCE [LARGE SCALE GENOMIC DNA]</scope>
</reference>
<dbReference type="AlphaFoldDB" id="A0A1F4ZVH1"/>
<dbReference type="Pfam" id="PF13439">
    <property type="entry name" value="Glyco_transf_4"/>
    <property type="match status" value="1"/>
</dbReference>
<sequence>MEKKIEIITTYFYPVYSGLEVNVFNTYSHLAKRGWDIVVHTTTGTHTQPDVLPSKSKVKGMRVFRTSFRKYSFISLTSGLNINEEKLICLHGVDILPNYFIYLQVILLKLLGAKRPKLVFTPHGIFDLGFSGVTSPKIWLKNLVDHSLGSFLINRSVSAVRAVSDWEKNHLVKNGINPDLIKVINNGLESEAFMNTRKKSSLKIRRTVKKLGTYFLQLGRIDEIKNQKTAIQALKLLPDNFNLALVGQDHNQQYKKELLRLVKKLKLENRVHFLGVIKGIDKYYLMRNALCMVHMSKLEGFCNVVHEALSQGLPCIVSDNTALTELIKNNTNGFTVDSEDYKKVAQKILFINNKSNKKRITKMKNTNIVKVKGHSWKNTALKVEQLYLSIIK</sequence>
<dbReference type="InterPro" id="IPR050194">
    <property type="entry name" value="Glycosyltransferase_grp1"/>
</dbReference>
<dbReference type="Pfam" id="PF00534">
    <property type="entry name" value="Glycos_transf_1"/>
    <property type="match status" value="1"/>
</dbReference>
<accession>A0A1F4ZVH1</accession>